<dbReference type="RefSeq" id="WP_097281026.1">
    <property type="nucleotide sequence ID" value="NZ_OCNJ01000011.1"/>
</dbReference>
<evidence type="ECO:0000313" key="2">
    <source>
        <dbReference type="EMBL" id="SOE00015.1"/>
    </source>
</evidence>
<keyword evidence="1" id="KW-1133">Transmembrane helix</keyword>
<name>A0A286GWU6_9PROT</name>
<keyword evidence="1" id="KW-0472">Membrane</keyword>
<feature type="transmembrane region" description="Helical" evidence="1">
    <location>
        <begin position="21"/>
        <end position="40"/>
    </location>
</feature>
<dbReference type="Proteomes" id="UP000219621">
    <property type="component" value="Unassembled WGS sequence"/>
</dbReference>
<evidence type="ECO:0000313" key="3">
    <source>
        <dbReference type="Proteomes" id="UP000219621"/>
    </source>
</evidence>
<keyword evidence="1" id="KW-0812">Transmembrane</keyword>
<evidence type="ECO:0008006" key="4">
    <source>
        <dbReference type="Google" id="ProtNLM"/>
    </source>
</evidence>
<keyword evidence="3" id="KW-1185">Reference proteome</keyword>
<accession>A0A286GWU6</accession>
<evidence type="ECO:0000256" key="1">
    <source>
        <dbReference type="SAM" id="Phobius"/>
    </source>
</evidence>
<protein>
    <recommendedName>
        <fullName evidence="4">Type II secretory pathway, pseudopilin PulG</fullName>
    </recommendedName>
</protein>
<dbReference type="AlphaFoldDB" id="A0A286GWU6"/>
<organism evidence="2 3">
    <name type="scientific">Caenispirillum bisanense</name>
    <dbReference type="NCBI Taxonomy" id="414052"/>
    <lineage>
        <taxon>Bacteria</taxon>
        <taxon>Pseudomonadati</taxon>
        <taxon>Pseudomonadota</taxon>
        <taxon>Alphaproteobacteria</taxon>
        <taxon>Rhodospirillales</taxon>
        <taxon>Novispirillaceae</taxon>
        <taxon>Caenispirillum</taxon>
    </lineage>
</organism>
<sequence length="875" mass="92803">MRPRRPAAPARHNREAGFTMLAMVVVVGAIGALILVNQVLGSAQREQRMQTRTRDDMGAVVDALVAYAATHNRLPCPDTTASPDGVAETTCTAAGSQANGVVPWITLGLGPEDAGDRWGNLLAYRVEPDFTATTPTQSLSTRYGATGTTTGLTVCRTDSAPCGAADQIVGPLVTGDRPAGAFVLVSAGPSGRGGITAAGAATGAPPAGGREADNLTTPPTTYYDLPFTTRTAAGAELDPVTATAHFDDIVETLSLQEVMERAGLLTGSGAATPGNPSIAGMIDFSPKPLQSVNAATGAFDGWTATNNYTQRGYLPQVDAATGIIAFEDTRTLNNGQQNQDHRACMWAQHALKLKESVVRAYFDIAFEYDTLGTRKHGLVFAMLPWELPTRRDGYYGIERCGQEGDYLGFASQNHSNVGMRNLYETGEFTGNPSDFRQVMPFGVELDVWRSRGNITGRSFYDPQAAETSDRNHVAVVIDNVYHNPNDGADTAANAECPDAGSTACVVPQSSAAADRLWLERGTNQWASVRVEVEDDTTACSTGQIHVRSWVWPAGVTKQDGYDDLTQNFGAEDANAERASYCVTKPTRTVSMGYDWTPASWDAVRVGFTVGSPGEPAERSNPRLRNFVAGSFPKWPARPESSAVTSAQSQEIFNDRFGTSGSSSLNWTILNDAGAQSNVGHSSMSWLAAPSLGFEILSYRGELVTTPSTGRWQQGFGVRGVGGAVSEWDIPPLDNIANAADRDGPGTEEALSFHFDALYGKTRLLLGSLSDTERARVVVYQGGNYAKRAEFQVTGCNASYGSVVNLDPAILFDSVYVEPLPAGADGLGTATSLYVRSVRACGDGVADCALDLALPPADAGWMTTCTATAISVPNTP</sequence>
<gene>
    <name evidence="2" type="ORF">SAMN05421508_11139</name>
</gene>
<reference evidence="2 3" key="1">
    <citation type="submission" date="2017-09" db="EMBL/GenBank/DDBJ databases">
        <authorList>
            <person name="Ehlers B."/>
            <person name="Leendertz F.H."/>
        </authorList>
    </citation>
    <scope>NUCLEOTIDE SEQUENCE [LARGE SCALE GENOMIC DNA]</scope>
    <source>
        <strain evidence="2 3">USBA 140</strain>
    </source>
</reference>
<proteinExistence type="predicted"/>
<dbReference type="EMBL" id="OCNJ01000011">
    <property type="protein sequence ID" value="SOE00015.1"/>
    <property type="molecule type" value="Genomic_DNA"/>
</dbReference>
<dbReference type="OrthoDB" id="7364051at2"/>